<protein>
    <submittedName>
        <fullName evidence="2">Uncharacterized protein</fullName>
    </submittedName>
</protein>
<reference evidence="2 3" key="1">
    <citation type="submission" date="2020-04" db="EMBL/GenBank/DDBJ databases">
        <title>Draft Genome Sequence of Streptomyces morookaense DSM 40503, an 8-azaguanine-producing strain.</title>
        <authorList>
            <person name="Qi J."/>
            <person name="Gao J.-M."/>
        </authorList>
    </citation>
    <scope>NUCLEOTIDE SEQUENCE [LARGE SCALE GENOMIC DNA]</scope>
    <source>
        <strain evidence="2 3">DSM 40503</strain>
    </source>
</reference>
<keyword evidence="3" id="KW-1185">Reference proteome</keyword>
<accession>A0A7Y7B7C2</accession>
<dbReference type="EMBL" id="JABBXF010000047">
    <property type="protein sequence ID" value="NVK80169.1"/>
    <property type="molecule type" value="Genomic_DNA"/>
</dbReference>
<gene>
    <name evidence="2" type="ORF">HG542_21250</name>
</gene>
<evidence type="ECO:0000313" key="3">
    <source>
        <dbReference type="Proteomes" id="UP000587462"/>
    </source>
</evidence>
<proteinExistence type="predicted"/>
<feature type="region of interest" description="Disordered" evidence="1">
    <location>
        <begin position="1"/>
        <end position="34"/>
    </location>
</feature>
<evidence type="ECO:0000256" key="1">
    <source>
        <dbReference type="SAM" id="MobiDB-lite"/>
    </source>
</evidence>
<organism evidence="2 3">
    <name type="scientific">Streptomyces morookaense</name>
    <name type="common">Streptoverticillium morookaense</name>
    <dbReference type="NCBI Taxonomy" id="1970"/>
    <lineage>
        <taxon>Bacteria</taxon>
        <taxon>Bacillati</taxon>
        <taxon>Actinomycetota</taxon>
        <taxon>Actinomycetes</taxon>
        <taxon>Kitasatosporales</taxon>
        <taxon>Streptomycetaceae</taxon>
        <taxon>Streptomyces</taxon>
    </lineage>
</organism>
<name>A0A7Y7B7C2_STRMO</name>
<comment type="caution">
    <text evidence="2">The sequence shown here is derived from an EMBL/GenBank/DDBJ whole genome shotgun (WGS) entry which is preliminary data.</text>
</comment>
<evidence type="ECO:0000313" key="2">
    <source>
        <dbReference type="EMBL" id="NVK80169.1"/>
    </source>
</evidence>
<sequence length="290" mass="31394">MATTELTPAVPAYAPPMARPGYGKKSAPDQAPRRAGDFAHLPEREASVAAHIDRLPDGAAVDIKTLARELAAYGQQAVAKALENLSKAGHLRRFREQIGTQWVTRTHFSRTARDDAWWNHYLKHDTAPPPARTASRTEAYEALAAVGRTAPRMTLSAAECAQLEPLATEWLARGATREQLIAALTGGLPEQVHSPGALARRRLTDKLPPEQPVRPSTRIMECTACGVPGYPEALPGGLCRQCRGEERRLETPDKADAVRAQAARVRAGIRTRPSALPHPAPHPAPSALVR</sequence>
<dbReference type="Proteomes" id="UP000587462">
    <property type="component" value="Unassembled WGS sequence"/>
</dbReference>
<feature type="region of interest" description="Disordered" evidence="1">
    <location>
        <begin position="252"/>
        <end position="290"/>
    </location>
</feature>
<dbReference type="AlphaFoldDB" id="A0A7Y7B7C2"/>
<dbReference type="RefSeq" id="WP_171083817.1">
    <property type="nucleotide sequence ID" value="NZ_BNBU01000004.1"/>
</dbReference>